<accession>A0A914C2C9</accession>
<dbReference type="WBParaSite" id="ACRNAN_Path_1518.g5919.t1">
    <property type="protein sequence ID" value="ACRNAN_Path_1518.g5919.t1"/>
    <property type="gene ID" value="ACRNAN_Path_1518.g5919"/>
</dbReference>
<keyword evidence="1" id="KW-1185">Reference proteome</keyword>
<organism evidence="1 2">
    <name type="scientific">Acrobeloides nanus</name>
    <dbReference type="NCBI Taxonomy" id="290746"/>
    <lineage>
        <taxon>Eukaryota</taxon>
        <taxon>Metazoa</taxon>
        <taxon>Ecdysozoa</taxon>
        <taxon>Nematoda</taxon>
        <taxon>Chromadorea</taxon>
        <taxon>Rhabditida</taxon>
        <taxon>Tylenchina</taxon>
        <taxon>Cephalobomorpha</taxon>
        <taxon>Cephaloboidea</taxon>
        <taxon>Cephalobidae</taxon>
        <taxon>Acrobeloides</taxon>
    </lineage>
</organism>
<dbReference type="AlphaFoldDB" id="A0A914C2C9"/>
<proteinExistence type="predicted"/>
<dbReference type="InterPro" id="IPR016024">
    <property type="entry name" value="ARM-type_fold"/>
</dbReference>
<protein>
    <submittedName>
        <fullName evidence="2">RING-type E3 ubiquitin transferase</fullName>
    </submittedName>
</protein>
<reference evidence="2" key="1">
    <citation type="submission" date="2022-11" db="UniProtKB">
        <authorList>
            <consortium name="WormBaseParasite"/>
        </authorList>
    </citation>
    <scope>IDENTIFICATION</scope>
</reference>
<name>A0A914C2C9_9BILA</name>
<sequence>MVFSSLLKHVSDDTIATNWEELYRQLHLCQYSQSLGTITSESLTLLSIRSFSIGFSHKFVKALINSLSSEEEMVRASTCKLWLAKITSYKELFPLLLSIHSSLTVTINNVNIESAISIRFMNEDDDNWHTVDHVLYAWSMLFNHLCKYHDYEVGANDFIDFNKEWKHFLLANCSVDDANLRSLIVTQFPKVFDELKMKYDWLIEESTNMKNIYLLMQKH</sequence>
<evidence type="ECO:0000313" key="1">
    <source>
        <dbReference type="Proteomes" id="UP000887540"/>
    </source>
</evidence>
<dbReference type="SUPFAM" id="SSF48371">
    <property type="entry name" value="ARM repeat"/>
    <property type="match status" value="1"/>
</dbReference>
<dbReference type="Proteomes" id="UP000887540">
    <property type="component" value="Unplaced"/>
</dbReference>
<evidence type="ECO:0000313" key="2">
    <source>
        <dbReference type="WBParaSite" id="ACRNAN_Path_1518.g5919.t1"/>
    </source>
</evidence>